<keyword evidence="1" id="KW-1277">Toxin-antitoxin system</keyword>
<reference evidence="2 3" key="1">
    <citation type="submission" date="2019-11" db="EMBL/GenBank/DDBJ databases">
        <title>Caenimonas koreensis gen. nov., sp. nov., isolated from activated sludge.</title>
        <authorList>
            <person name="Seung H.R."/>
        </authorList>
    </citation>
    <scope>NUCLEOTIDE SEQUENCE [LARGE SCALE GENOMIC DNA]</scope>
    <source>
        <strain evidence="2 3">EMB320</strain>
    </source>
</reference>
<keyword evidence="3" id="KW-1185">Reference proteome</keyword>
<evidence type="ECO:0000313" key="3">
    <source>
        <dbReference type="Proteomes" id="UP000487350"/>
    </source>
</evidence>
<evidence type="ECO:0000313" key="2">
    <source>
        <dbReference type="EMBL" id="MRD46722.1"/>
    </source>
</evidence>
<organism evidence="2 3">
    <name type="scientific">Caenimonas koreensis DSM 17982</name>
    <dbReference type="NCBI Taxonomy" id="1121255"/>
    <lineage>
        <taxon>Bacteria</taxon>
        <taxon>Pseudomonadati</taxon>
        <taxon>Pseudomonadota</taxon>
        <taxon>Betaproteobacteria</taxon>
        <taxon>Burkholderiales</taxon>
        <taxon>Comamonadaceae</taxon>
        <taxon>Caenimonas</taxon>
    </lineage>
</organism>
<dbReference type="EMBL" id="WJBU01000005">
    <property type="protein sequence ID" value="MRD46722.1"/>
    <property type="molecule type" value="Genomic_DNA"/>
</dbReference>
<accession>A0A844B095</accession>
<dbReference type="Gene3D" id="3.30.2310.20">
    <property type="entry name" value="RelE-like"/>
    <property type="match status" value="1"/>
</dbReference>
<comment type="caution">
    <text evidence="2">The sequence shown here is derived from an EMBL/GenBank/DDBJ whole genome shotgun (WGS) entry which is preliminary data.</text>
</comment>
<proteinExistence type="predicted"/>
<gene>
    <name evidence="2" type="ORF">GHT07_05510</name>
</gene>
<dbReference type="RefSeq" id="WP_323740811.1">
    <property type="nucleotide sequence ID" value="NZ_WJBU01000005.1"/>
</dbReference>
<protein>
    <submittedName>
        <fullName evidence="2">Type II toxin-antitoxin system RelE/ParE family toxin</fullName>
    </submittedName>
</protein>
<dbReference type="Pfam" id="PF05016">
    <property type="entry name" value="ParE_toxin"/>
    <property type="match status" value="1"/>
</dbReference>
<name>A0A844B095_9BURK</name>
<dbReference type="Proteomes" id="UP000487350">
    <property type="component" value="Unassembled WGS sequence"/>
</dbReference>
<dbReference type="AlphaFoldDB" id="A0A844B095"/>
<evidence type="ECO:0000256" key="1">
    <source>
        <dbReference type="ARBA" id="ARBA00022649"/>
    </source>
</evidence>
<sequence>MRIEFAEDFHQDIDRITDHLIAHGAQVEMRIAEIFEALKILRRNPYIGYEVEGGMRELVIGDKNKRRGYIALYDVYEDSADDKVDDEDEPKGVIFVNAIRSQQESGYH</sequence>
<dbReference type="InterPro" id="IPR035093">
    <property type="entry name" value="RelE/ParE_toxin_dom_sf"/>
</dbReference>
<dbReference type="InterPro" id="IPR007712">
    <property type="entry name" value="RelE/ParE_toxin"/>
</dbReference>